<dbReference type="Proteomes" id="UP000245021">
    <property type="component" value="Unassembled WGS sequence"/>
</dbReference>
<dbReference type="AlphaFoldDB" id="A0A2R5HDP7"/>
<keyword evidence="3" id="KW-1185">Reference proteome</keyword>
<dbReference type="RefSeq" id="WP_109245178.1">
    <property type="nucleotide sequence ID" value="NZ_BFFO01000002.1"/>
</dbReference>
<protein>
    <submittedName>
        <fullName evidence="2">Uncharacterized protein</fullName>
    </submittedName>
</protein>
<evidence type="ECO:0000256" key="1">
    <source>
        <dbReference type="SAM" id="SignalP"/>
    </source>
</evidence>
<evidence type="ECO:0000313" key="3">
    <source>
        <dbReference type="Proteomes" id="UP000245021"/>
    </source>
</evidence>
<proteinExistence type="predicted"/>
<reference evidence="2 3" key="1">
    <citation type="journal article" date="2018" name="Genome Announc.">
        <title>Draft Genome Sequence of Lactococcus sp. Strain NtB2 (JCM 32569), Isolated from the Gut of the Higher Termite Nasutitermes takasagoensis.</title>
        <authorList>
            <person name="Noda S."/>
            <person name="Aihara C."/>
            <person name="Yuki M."/>
            <person name="Ohkuma M."/>
        </authorList>
    </citation>
    <scope>NUCLEOTIDE SEQUENCE [LARGE SCALE GENOMIC DNA]</scope>
    <source>
        <strain evidence="2 3">NtB2</strain>
    </source>
</reference>
<feature type="signal peptide" evidence="1">
    <location>
        <begin position="1"/>
        <end position="21"/>
    </location>
</feature>
<gene>
    <name evidence="2" type="ORF">NtB2_00294</name>
</gene>
<sequence length="66" mass="7210">MKKLKVAVIILLMMLGFGGLAACSNSSTDQQAASELTQDKVYNYLQEAQYTGLSKFNQTFEGLDDA</sequence>
<comment type="caution">
    <text evidence="2">The sequence shown here is derived from an EMBL/GenBank/DDBJ whole genome shotgun (WGS) entry which is preliminary data.</text>
</comment>
<accession>A0A2R5HDP7</accession>
<feature type="chain" id="PRO_5039071262" evidence="1">
    <location>
        <begin position="22"/>
        <end position="66"/>
    </location>
</feature>
<keyword evidence="1" id="KW-0732">Signal</keyword>
<dbReference type="EMBL" id="BFFO01000002">
    <property type="protein sequence ID" value="GBG96183.1"/>
    <property type="molecule type" value="Genomic_DNA"/>
</dbReference>
<name>A0A2R5HDP7_9LACT</name>
<organism evidence="2 3">
    <name type="scientific">Lactococcus termiticola</name>
    <dbReference type="NCBI Taxonomy" id="2169526"/>
    <lineage>
        <taxon>Bacteria</taxon>
        <taxon>Bacillati</taxon>
        <taxon>Bacillota</taxon>
        <taxon>Bacilli</taxon>
        <taxon>Lactobacillales</taxon>
        <taxon>Streptococcaceae</taxon>
        <taxon>Lactococcus</taxon>
    </lineage>
</organism>
<evidence type="ECO:0000313" key="2">
    <source>
        <dbReference type="EMBL" id="GBG96183.1"/>
    </source>
</evidence>
<dbReference type="PROSITE" id="PS51257">
    <property type="entry name" value="PROKAR_LIPOPROTEIN"/>
    <property type="match status" value="1"/>
</dbReference>